<dbReference type="AlphaFoldDB" id="A0A7Y9DM51"/>
<proteinExistence type="predicted"/>
<keyword evidence="3" id="KW-1185">Reference proteome</keyword>
<sequence>MSVEGEQRARGRRWAVPSLVLGIVLVVAGVAFHGVAAAHRPSGPGGSDTWETVLDHAALGWAAYGAVAAGVFLTVRGWNSRGGR</sequence>
<dbReference type="Proteomes" id="UP000521922">
    <property type="component" value="Unassembled WGS sequence"/>
</dbReference>
<keyword evidence="1" id="KW-1133">Transmembrane helix</keyword>
<comment type="caution">
    <text evidence="2">The sequence shown here is derived from an EMBL/GenBank/DDBJ whole genome shotgun (WGS) entry which is preliminary data.</text>
</comment>
<accession>A0A7Y9DM51</accession>
<name>A0A7Y9DM51_9ACTN</name>
<gene>
    <name evidence="2" type="ORF">BJ968_002638</name>
</gene>
<evidence type="ECO:0000313" key="3">
    <source>
        <dbReference type="Proteomes" id="UP000521922"/>
    </source>
</evidence>
<organism evidence="2 3">
    <name type="scientific">Kineococcus aurantiacus</name>
    <dbReference type="NCBI Taxonomy" id="37633"/>
    <lineage>
        <taxon>Bacteria</taxon>
        <taxon>Bacillati</taxon>
        <taxon>Actinomycetota</taxon>
        <taxon>Actinomycetes</taxon>
        <taxon>Kineosporiales</taxon>
        <taxon>Kineosporiaceae</taxon>
        <taxon>Kineococcus</taxon>
    </lineage>
</organism>
<reference evidence="2 3" key="1">
    <citation type="submission" date="2020-07" db="EMBL/GenBank/DDBJ databases">
        <title>Sequencing the genomes of 1000 actinobacteria strains.</title>
        <authorList>
            <person name="Klenk H.-P."/>
        </authorList>
    </citation>
    <scope>NUCLEOTIDE SEQUENCE [LARGE SCALE GENOMIC DNA]</scope>
    <source>
        <strain evidence="2 3">DSM 7487</strain>
    </source>
</reference>
<evidence type="ECO:0000256" key="1">
    <source>
        <dbReference type="SAM" id="Phobius"/>
    </source>
</evidence>
<keyword evidence="1" id="KW-0472">Membrane</keyword>
<feature type="transmembrane region" description="Helical" evidence="1">
    <location>
        <begin position="14"/>
        <end position="38"/>
    </location>
</feature>
<dbReference type="RefSeq" id="WP_179752577.1">
    <property type="nucleotide sequence ID" value="NZ_BAAAGN010000010.1"/>
</dbReference>
<protein>
    <submittedName>
        <fullName evidence="2">Uncharacterized protein</fullName>
    </submittedName>
</protein>
<keyword evidence="1" id="KW-0812">Transmembrane</keyword>
<evidence type="ECO:0000313" key="2">
    <source>
        <dbReference type="EMBL" id="NYD23098.1"/>
    </source>
</evidence>
<feature type="transmembrane region" description="Helical" evidence="1">
    <location>
        <begin position="58"/>
        <end position="78"/>
    </location>
</feature>
<dbReference type="EMBL" id="JACCBB010000001">
    <property type="protein sequence ID" value="NYD23098.1"/>
    <property type="molecule type" value="Genomic_DNA"/>
</dbReference>